<dbReference type="InterPro" id="IPR051447">
    <property type="entry name" value="Lipoprotein-release_system"/>
</dbReference>
<sequence>MIATLKLSLRNLLRYRRRSLLTGLLITLGTVALLLFVSTASTFTSLMVGSITDSMLGHLQIHRKGYTSAIDNLPLNLNLGAGALGKVEKILQDEPAIVAWSSRVKIGAMFSNYAETTSIRLNGVEPAREDATVPALRQRILEGGRDGALLGRNEVLIPQLVAKGMKVKIGDSVVLVVTNASGSVNARNFTVRGILESVTGPGGRDGYIHIADARELLRMDKPEAMEIAIRLKDFRQLDAVAARLTARLNSEVLNKDDKPVSELHLWSDLSPFATIVKMVALMSTFIRIMLISIVLVSVMNVMLMAVYERIREIGTLAAIGTPPRRIMGLFLGEGLLLGLGGALAGIALSYVLVALFHYYPINFTYGRNELSLVPELASMEVLLVLLLALLVSAIASLQPAWRAASMDPIKALRHV</sequence>
<evidence type="ECO:0000259" key="8">
    <source>
        <dbReference type="Pfam" id="PF02687"/>
    </source>
</evidence>
<keyword evidence="4 7" id="KW-0812">Transmembrane</keyword>
<evidence type="ECO:0000259" key="9">
    <source>
        <dbReference type="Pfam" id="PF12704"/>
    </source>
</evidence>
<protein>
    <submittedName>
        <fullName evidence="10">FtsX-like permease family protein</fullName>
    </submittedName>
</protein>
<reference evidence="10 11" key="1">
    <citation type="journal article" date="2018" name="Int. J. Syst. Evol. Microbiol.">
        <title>Uliginosibacterium sediminicola sp. nov., isolated from freshwater sediment.</title>
        <authorList>
            <person name="Hwang W.M."/>
            <person name="Kim S.M."/>
            <person name="Kang K."/>
            <person name="Ahn T.Y."/>
        </authorList>
    </citation>
    <scope>NUCLEOTIDE SEQUENCE [LARGE SCALE GENOMIC DNA]</scope>
    <source>
        <strain evidence="10 11">M1-21</strain>
    </source>
</reference>
<dbReference type="PANTHER" id="PTHR30489">
    <property type="entry name" value="LIPOPROTEIN-RELEASING SYSTEM TRANSMEMBRANE PROTEIN LOLE"/>
    <property type="match status" value="1"/>
</dbReference>
<feature type="domain" description="ABC3 transporter permease C-terminal" evidence="8">
    <location>
        <begin position="286"/>
        <end position="408"/>
    </location>
</feature>
<dbReference type="PANTHER" id="PTHR30489:SF0">
    <property type="entry name" value="LIPOPROTEIN-RELEASING SYSTEM TRANSMEMBRANE PROTEIN LOLE"/>
    <property type="match status" value="1"/>
</dbReference>
<dbReference type="Pfam" id="PF02687">
    <property type="entry name" value="FtsX"/>
    <property type="match status" value="1"/>
</dbReference>
<proteinExistence type="inferred from homology"/>
<keyword evidence="11" id="KW-1185">Reference proteome</keyword>
<evidence type="ECO:0000256" key="2">
    <source>
        <dbReference type="ARBA" id="ARBA00005236"/>
    </source>
</evidence>
<comment type="subcellular location">
    <subcellularLocation>
        <location evidence="1">Cell membrane</location>
        <topology evidence="1">Multi-pass membrane protein</topology>
    </subcellularLocation>
</comment>
<evidence type="ECO:0000256" key="3">
    <source>
        <dbReference type="ARBA" id="ARBA00022475"/>
    </source>
</evidence>
<comment type="similarity">
    <text evidence="2">Belongs to the ABC-4 integral membrane protein family. LolC/E subfamily.</text>
</comment>
<evidence type="ECO:0000256" key="4">
    <source>
        <dbReference type="ARBA" id="ARBA00022692"/>
    </source>
</evidence>
<keyword evidence="5 7" id="KW-1133">Transmembrane helix</keyword>
<evidence type="ECO:0000256" key="6">
    <source>
        <dbReference type="ARBA" id="ARBA00023136"/>
    </source>
</evidence>
<gene>
    <name evidence="10" type="ORF">ABDB84_14030</name>
</gene>
<dbReference type="Pfam" id="PF12704">
    <property type="entry name" value="MacB_PCD"/>
    <property type="match status" value="1"/>
</dbReference>
<evidence type="ECO:0000256" key="7">
    <source>
        <dbReference type="SAM" id="Phobius"/>
    </source>
</evidence>
<dbReference type="EMBL" id="JBDIVE010000007">
    <property type="protein sequence ID" value="MEN3069602.1"/>
    <property type="molecule type" value="Genomic_DNA"/>
</dbReference>
<evidence type="ECO:0000256" key="1">
    <source>
        <dbReference type="ARBA" id="ARBA00004651"/>
    </source>
</evidence>
<accession>A0ABU9Z0V5</accession>
<evidence type="ECO:0000256" key="5">
    <source>
        <dbReference type="ARBA" id="ARBA00022989"/>
    </source>
</evidence>
<dbReference type="InterPro" id="IPR003838">
    <property type="entry name" value="ABC3_permease_C"/>
</dbReference>
<feature type="transmembrane region" description="Helical" evidence="7">
    <location>
        <begin position="328"/>
        <end position="356"/>
    </location>
</feature>
<name>A0ABU9Z0V5_9RHOO</name>
<keyword evidence="3" id="KW-1003">Cell membrane</keyword>
<evidence type="ECO:0000313" key="11">
    <source>
        <dbReference type="Proteomes" id="UP001410394"/>
    </source>
</evidence>
<organism evidence="10 11">
    <name type="scientific">Uliginosibacterium sediminicola</name>
    <dbReference type="NCBI Taxonomy" id="2024550"/>
    <lineage>
        <taxon>Bacteria</taxon>
        <taxon>Pseudomonadati</taxon>
        <taxon>Pseudomonadota</taxon>
        <taxon>Betaproteobacteria</taxon>
        <taxon>Rhodocyclales</taxon>
        <taxon>Zoogloeaceae</taxon>
        <taxon>Uliginosibacterium</taxon>
    </lineage>
</organism>
<feature type="domain" description="MacB-like periplasmic core" evidence="9">
    <location>
        <begin position="19"/>
        <end position="246"/>
    </location>
</feature>
<feature type="transmembrane region" description="Helical" evidence="7">
    <location>
        <begin position="376"/>
        <end position="397"/>
    </location>
</feature>
<dbReference type="RefSeq" id="WP_345920368.1">
    <property type="nucleotide sequence ID" value="NZ_JBDIVE010000007.1"/>
</dbReference>
<keyword evidence="6 7" id="KW-0472">Membrane</keyword>
<dbReference type="Proteomes" id="UP001410394">
    <property type="component" value="Unassembled WGS sequence"/>
</dbReference>
<feature type="transmembrane region" description="Helical" evidence="7">
    <location>
        <begin position="285"/>
        <end position="307"/>
    </location>
</feature>
<dbReference type="InterPro" id="IPR025857">
    <property type="entry name" value="MacB_PCD"/>
</dbReference>
<evidence type="ECO:0000313" key="10">
    <source>
        <dbReference type="EMBL" id="MEN3069602.1"/>
    </source>
</evidence>
<comment type="caution">
    <text evidence="10">The sequence shown here is derived from an EMBL/GenBank/DDBJ whole genome shotgun (WGS) entry which is preliminary data.</text>
</comment>